<evidence type="ECO:0000259" key="1">
    <source>
        <dbReference type="Pfam" id="PF18987"/>
    </source>
</evidence>
<proteinExistence type="predicted"/>
<evidence type="ECO:0000313" key="3">
    <source>
        <dbReference type="Proteomes" id="UP001325248"/>
    </source>
</evidence>
<gene>
    <name evidence="2" type="ORF">BLCOC_13890</name>
</gene>
<dbReference type="Pfam" id="PF18987">
    <property type="entry name" value="DUF5720"/>
    <property type="match status" value="1"/>
</dbReference>
<dbReference type="EMBL" id="CP136422">
    <property type="protein sequence ID" value="WPX73048.1"/>
    <property type="molecule type" value="Genomic_DNA"/>
</dbReference>
<organism evidence="2 3">
    <name type="scientific">Blautia producta</name>
    <dbReference type="NCBI Taxonomy" id="33035"/>
    <lineage>
        <taxon>Bacteria</taxon>
        <taxon>Bacillati</taxon>
        <taxon>Bacillota</taxon>
        <taxon>Clostridia</taxon>
        <taxon>Lachnospirales</taxon>
        <taxon>Lachnospiraceae</taxon>
        <taxon>Blautia</taxon>
    </lineage>
</organism>
<dbReference type="InterPro" id="IPR043778">
    <property type="entry name" value="DUF5720"/>
</dbReference>
<sequence length="106" mass="12156">MHISIHELLAVATESEGIQAAKGDAMLCEKRFEKATRHMVEFILLKKNARLGEKGEYHRYFLTIEEYKEVVQMEQEKSVRIQRHALIIEGNLHFIPPPAVSRGGGR</sequence>
<protein>
    <recommendedName>
        <fullName evidence="1">DUF5720 domain-containing protein</fullName>
    </recommendedName>
</protein>
<reference evidence="2" key="1">
    <citation type="submission" date="2023-10" db="EMBL/GenBank/DDBJ databases">
        <title>Genome sequence of Blautia coccoides DSM 935.</title>
        <authorList>
            <person name="Boeer T."/>
            <person name="Bengelsdorf F.R."/>
            <person name="Daniel R."/>
            <person name="Poehlein A."/>
        </authorList>
    </citation>
    <scope>NUCLEOTIDE SEQUENCE [LARGE SCALE GENOMIC DNA]</scope>
    <source>
        <strain evidence="2">DSM 935</strain>
    </source>
</reference>
<name>A0ABZ0U760_9FIRM</name>
<dbReference type="Proteomes" id="UP001325248">
    <property type="component" value="Chromosome"/>
</dbReference>
<feature type="domain" description="DUF5720" evidence="1">
    <location>
        <begin position="4"/>
        <end position="96"/>
    </location>
</feature>
<keyword evidence="3" id="KW-1185">Reference proteome</keyword>
<evidence type="ECO:0000313" key="2">
    <source>
        <dbReference type="EMBL" id="WPX73048.1"/>
    </source>
</evidence>
<accession>A0ABZ0U760</accession>